<keyword evidence="3" id="KW-1185">Reference proteome</keyword>
<keyword evidence="1" id="KW-0472">Membrane</keyword>
<evidence type="ECO:0000313" key="3">
    <source>
        <dbReference type="Proteomes" id="UP000530032"/>
    </source>
</evidence>
<name>A0A843BBB9_9BURK</name>
<proteinExistence type="predicted"/>
<protein>
    <submittedName>
        <fullName evidence="2">Pilus assembly protein PilV</fullName>
    </submittedName>
</protein>
<comment type="caution">
    <text evidence="2">The sequence shown here is derived from an EMBL/GenBank/DDBJ whole genome shotgun (WGS) entry which is preliminary data.</text>
</comment>
<accession>A0A843BBB9</accession>
<keyword evidence="1" id="KW-1133">Transmembrane helix</keyword>
<evidence type="ECO:0000256" key="1">
    <source>
        <dbReference type="SAM" id="Phobius"/>
    </source>
</evidence>
<organism evidence="2 3">
    <name type="scientific">Comamonas suwonensis</name>
    <dbReference type="NCBI Taxonomy" id="2606214"/>
    <lineage>
        <taxon>Bacteria</taxon>
        <taxon>Pseudomonadati</taxon>
        <taxon>Pseudomonadota</taxon>
        <taxon>Betaproteobacteria</taxon>
        <taxon>Burkholderiales</taxon>
        <taxon>Comamonadaceae</taxon>
        <taxon>Comamonas</taxon>
    </lineage>
</organism>
<gene>
    <name evidence="2" type="ORF">HF327_017220</name>
</gene>
<dbReference type="RefSeq" id="WP_198461563.1">
    <property type="nucleotide sequence ID" value="NZ_JABBCQ020000016.1"/>
</dbReference>
<dbReference type="EMBL" id="JABBCQ020000016">
    <property type="protein sequence ID" value="MBI1626234.1"/>
    <property type="molecule type" value="Genomic_DNA"/>
</dbReference>
<dbReference type="Proteomes" id="UP000530032">
    <property type="component" value="Unassembled WGS sequence"/>
</dbReference>
<sequence>MMNSHIPAQTAPGARHEGGMTLISVLVALLIFAFSLLALAGLYTRLVSAQLGNELTTSTQTIGNRFWALLQAQPAMLGAIGSSATYTSANVTSAPAVLQPLLRDVFSSQYVNLPGASVTIATGNDALGTACNTATPSTTICGVTLSLTWTAPGGGPARRQVFAFQVGGF</sequence>
<evidence type="ECO:0000313" key="2">
    <source>
        <dbReference type="EMBL" id="MBI1626234.1"/>
    </source>
</evidence>
<reference evidence="2" key="1">
    <citation type="submission" date="2020-12" db="EMBL/GenBank/DDBJ databases">
        <title>Comamonas sp. nov., isolated from stream water.</title>
        <authorList>
            <person name="Park K.-H."/>
        </authorList>
    </citation>
    <scope>NUCLEOTIDE SEQUENCE</scope>
    <source>
        <strain evidence="2">EJ-4</strain>
    </source>
</reference>
<keyword evidence="1" id="KW-0812">Transmembrane</keyword>
<feature type="transmembrane region" description="Helical" evidence="1">
    <location>
        <begin position="20"/>
        <end position="43"/>
    </location>
</feature>
<dbReference type="AlphaFoldDB" id="A0A843BBB9"/>